<dbReference type="VEuPathDB" id="AmoebaDB:FDP41_004437"/>
<accession>A0A6A5BQN4</accession>
<evidence type="ECO:0000256" key="1">
    <source>
        <dbReference type="SAM" id="MobiDB-lite"/>
    </source>
</evidence>
<gene>
    <name evidence="4" type="ORF">FDP41_004437</name>
</gene>
<dbReference type="OMA" id="INDQHET"/>
<evidence type="ECO:0000313" key="4">
    <source>
        <dbReference type="EMBL" id="KAF0976538.1"/>
    </source>
</evidence>
<dbReference type="InterPro" id="IPR011333">
    <property type="entry name" value="SKP1/BTB/POZ_sf"/>
</dbReference>
<dbReference type="InterPro" id="IPR000210">
    <property type="entry name" value="BTB/POZ_dom"/>
</dbReference>
<keyword evidence="2" id="KW-1133">Transmembrane helix</keyword>
<feature type="region of interest" description="Disordered" evidence="1">
    <location>
        <begin position="1"/>
        <end position="38"/>
    </location>
</feature>
<keyword evidence="5" id="KW-1185">Reference proteome</keyword>
<evidence type="ECO:0000259" key="3">
    <source>
        <dbReference type="PROSITE" id="PS50097"/>
    </source>
</evidence>
<dbReference type="EMBL" id="VFQX01000037">
    <property type="protein sequence ID" value="KAF0976538.1"/>
    <property type="molecule type" value="Genomic_DNA"/>
</dbReference>
<dbReference type="PROSITE" id="PS50097">
    <property type="entry name" value="BTB"/>
    <property type="match status" value="1"/>
</dbReference>
<dbReference type="VEuPathDB" id="AmoebaDB:NF0032210"/>
<dbReference type="VEuPathDB" id="AmoebaDB:NfTy_083590"/>
<name>A0A6A5BQN4_NAEFO</name>
<feature type="transmembrane region" description="Helical" evidence="2">
    <location>
        <begin position="223"/>
        <end position="244"/>
    </location>
</feature>
<dbReference type="OrthoDB" id="10349212at2759"/>
<dbReference type="AlphaFoldDB" id="A0A6A5BQN4"/>
<sequence>MSKYKKYSSESSSSDDEDEYYKKSGEVSSDNSKEPSKISTVGAHQFGCEKTSDTVLKITQMADEPFKLYCHKTCLGANSPYLKSKIEELPINDQHETTVDKPILILNDLDRYDKRVITMVVKHLHDSNTIEFDQPILCLEDVITIVKIAILFGMEQLASRAKTALLEEVGSHNFFQLYILAKSYALDQILDELKRWMTSSRPTPNFHTSSHLMRMSEFMLMDFITEMSTVNGSVAYVFMSVLAWCRVNVLDVKKLRKVLSTLCENTNDAEVRNTVFAFVFPVWKKFLKDDVSLSDEAFLCMYHSLLSNSFDH</sequence>
<proteinExistence type="predicted"/>
<dbReference type="RefSeq" id="XP_044561251.1">
    <property type="nucleotide sequence ID" value="XM_044707851.1"/>
</dbReference>
<protein>
    <recommendedName>
        <fullName evidence="3">BTB domain-containing protein</fullName>
    </recommendedName>
</protein>
<keyword evidence="2" id="KW-0812">Transmembrane</keyword>
<keyword evidence="2" id="KW-0472">Membrane</keyword>
<dbReference type="GeneID" id="68111655"/>
<organism evidence="4 5">
    <name type="scientific">Naegleria fowleri</name>
    <name type="common">Brain eating amoeba</name>
    <dbReference type="NCBI Taxonomy" id="5763"/>
    <lineage>
        <taxon>Eukaryota</taxon>
        <taxon>Discoba</taxon>
        <taxon>Heterolobosea</taxon>
        <taxon>Tetramitia</taxon>
        <taxon>Eutetramitia</taxon>
        <taxon>Vahlkampfiidae</taxon>
        <taxon>Naegleria</taxon>
    </lineage>
</organism>
<reference evidence="4 5" key="1">
    <citation type="journal article" date="2019" name="Sci. Rep.">
        <title>Nanopore sequencing improves the draft genome of the human pathogenic amoeba Naegleria fowleri.</title>
        <authorList>
            <person name="Liechti N."/>
            <person name="Schurch N."/>
            <person name="Bruggmann R."/>
            <person name="Wittwer M."/>
        </authorList>
    </citation>
    <scope>NUCLEOTIDE SEQUENCE [LARGE SCALE GENOMIC DNA]</scope>
    <source>
        <strain evidence="4 5">ATCC 30894</strain>
    </source>
</reference>
<feature type="domain" description="BTB" evidence="3">
    <location>
        <begin position="52"/>
        <end position="128"/>
    </location>
</feature>
<feature type="compositionally biased region" description="Basic and acidic residues" evidence="1">
    <location>
        <begin position="20"/>
        <end position="36"/>
    </location>
</feature>
<dbReference type="Proteomes" id="UP000444721">
    <property type="component" value="Unassembled WGS sequence"/>
</dbReference>
<dbReference type="Gene3D" id="3.30.710.10">
    <property type="entry name" value="Potassium Channel Kv1.1, Chain A"/>
    <property type="match status" value="1"/>
</dbReference>
<evidence type="ECO:0000313" key="5">
    <source>
        <dbReference type="Proteomes" id="UP000444721"/>
    </source>
</evidence>
<comment type="caution">
    <text evidence="4">The sequence shown here is derived from an EMBL/GenBank/DDBJ whole genome shotgun (WGS) entry which is preliminary data.</text>
</comment>
<evidence type="ECO:0000256" key="2">
    <source>
        <dbReference type="SAM" id="Phobius"/>
    </source>
</evidence>